<reference evidence="1 2" key="1">
    <citation type="submission" date="2022-06" db="EMBL/GenBank/DDBJ databases">
        <title>Haloarcula sp. a new haloarchaeum isolate from saline soil.</title>
        <authorList>
            <person name="Strakova D."/>
            <person name="Galisteo C."/>
            <person name="Sanchez-Porro C."/>
            <person name="Ventosa A."/>
        </authorList>
    </citation>
    <scope>NUCLEOTIDE SEQUENCE [LARGE SCALE GENOMIC DNA]</scope>
    <source>
        <strain evidence="1 2">S1AR25-5A</strain>
    </source>
</reference>
<comment type="caution">
    <text evidence="1">The sequence shown here is derived from an EMBL/GenBank/DDBJ whole genome shotgun (WGS) entry which is preliminary data.</text>
</comment>
<protein>
    <submittedName>
        <fullName evidence="1">Uncharacterized protein</fullName>
    </submittedName>
</protein>
<dbReference type="EMBL" id="JAMQOM010000003">
    <property type="protein sequence ID" value="MDS0221685.1"/>
    <property type="molecule type" value="Genomic_DNA"/>
</dbReference>
<sequence length="67" mass="7720">MEISEERLEKFRELSSSLSGFEDEEELIEYILDAAVEEIENQSGSVHQKNIDENTVENRLEDLGYLG</sequence>
<dbReference type="AlphaFoldDB" id="A0AAE4EX16"/>
<organism evidence="1 2">
    <name type="scientific">Haloarcula terrestris</name>
    <dbReference type="NCBI Taxonomy" id="2950533"/>
    <lineage>
        <taxon>Archaea</taxon>
        <taxon>Methanobacteriati</taxon>
        <taxon>Methanobacteriota</taxon>
        <taxon>Stenosarchaea group</taxon>
        <taxon>Halobacteria</taxon>
        <taxon>Halobacteriales</taxon>
        <taxon>Haloarculaceae</taxon>
        <taxon>Haloarcula</taxon>
    </lineage>
</organism>
<keyword evidence="2" id="KW-1185">Reference proteome</keyword>
<name>A0AAE4EX16_9EURY</name>
<gene>
    <name evidence="1" type="ORF">NDI54_10025</name>
</gene>
<dbReference type="RefSeq" id="WP_310896320.1">
    <property type="nucleotide sequence ID" value="NZ_JAMQOM010000003.1"/>
</dbReference>
<accession>A0AAE4EX16</accession>
<evidence type="ECO:0000313" key="2">
    <source>
        <dbReference type="Proteomes" id="UP001253439"/>
    </source>
</evidence>
<evidence type="ECO:0000313" key="1">
    <source>
        <dbReference type="EMBL" id="MDS0221685.1"/>
    </source>
</evidence>
<dbReference type="Proteomes" id="UP001253439">
    <property type="component" value="Unassembled WGS sequence"/>
</dbReference>
<proteinExistence type="predicted"/>